<keyword evidence="1" id="KW-0812">Transmembrane</keyword>
<feature type="transmembrane region" description="Helical" evidence="1">
    <location>
        <begin position="91"/>
        <end position="107"/>
    </location>
</feature>
<dbReference type="AlphaFoldDB" id="A0A6P1YB68"/>
<sequence>MIDFDISIIIIGLVLLSILCIYFKFVMKKENVFLLFFSIFYFYLLISIKYTLFPIPITMAKIFKNETAFLSGVNLIPFNYKSVNYLLSKQVIYNILLSIPFGISYITKLNRKKLVILAISFGTIIESLQLIISLFLKSDTILSYIYKISKENI</sequence>
<accession>A0A6P1YB68</accession>
<dbReference type="InterPro" id="IPR006976">
    <property type="entry name" value="VanZ-like"/>
</dbReference>
<dbReference type="EMBL" id="CP048617">
    <property type="protein sequence ID" value="QIB26334.1"/>
    <property type="molecule type" value="Genomic_DNA"/>
</dbReference>
<evidence type="ECO:0000259" key="2">
    <source>
        <dbReference type="Pfam" id="PF04892"/>
    </source>
</evidence>
<gene>
    <name evidence="3" type="ORF">G3A45_02805</name>
</gene>
<evidence type="ECO:0000313" key="4">
    <source>
        <dbReference type="Proteomes" id="UP000464452"/>
    </source>
</evidence>
<feature type="domain" description="VanZ-like" evidence="2">
    <location>
        <begin position="40"/>
        <end position="133"/>
    </location>
</feature>
<keyword evidence="1" id="KW-1133">Transmembrane helix</keyword>
<feature type="transmembrane region" description="Helical" evidence="1">
    <location>
        <begin position="6"/>
        <end position="25"/>
    </location>
</feature>
<proteinExistence type="predicted"/>
<dbReference type="RefSeq" id="WP_163234440.1">
    <property type="nucleotide sequence ID" value="NZ_CP048617.1"/>
</dbReference>
<dbReference type="Pfam" id="PF04892">
    <property type="entry name" value="VanZ"/>
    <property type="match status" value="1"/>
</dbReference>
<protein>
    <recommendedName>
        <fullName evidence="2">VanZ-like domain-containing protein</fullName>
    </recommendedName>
</protein>
<organism evidence="3 4">
    <name type="scientific">Caloranaerobacter azorensis</name>
    <dbReference type="NCBI Taxonomy" id="116090"/>
    <lineage>
        <taxon>Bacteria</taxon>
        <taxon>Bacillati</taxon>
        <taxon>Bacillota</taxon>
        <taxon>Tissierellia</taxon>
        <taxon>Tissierellales</taxon>
        <taxon>Thermohalobacteraceae</taxon>
        <taxon>Caloranaerobacter</taxon>
    </lineage>
</organism>
<keyword evidence="1" id="KW-0472">Membrane</keyword>
<evidence type="ECO:0000313" key="3">
    <source>
        <dbReference type="EMBL" id="QIB26334.1"/>
    </source>
</evidence>
<evidence type="ECO:0000256" key="1">
    <source>
        <dbReference type="SAM" id="Phobius"/>
    </source>
</evidence>
<feature type="transmembrane region" description="Helical" evidence="1">
    <location>
        <begin position="114"/>
        <end position="136"/>
    </location>
</feature>
<dbReference type="Proteomes" id="UP000464452">
    <property type="component" value="Chromosome"/>
</dbReference>
<feature type="transmembrane region" description="Helical" evidence="1">
    <location>
        <begin position="32"/>
        <end position="53"/>
    </location>
</feature>
<name>A0A6P1YB68_9FIRM</name>
<dbReference type="KEGG" id="cazo:G3A45_02805"/>
<reference evidence="3 4" key="1">
    <citation type="submission" date="2020-02" db="EMBL/GenBank/DDBJ databases">
        <title>Thermophilic hydrogen producing bacteria, Caloranaerobacter azorensis.</title>
        <authorList>
            <person name="Baek K."/>
        </authorList>
    </citation>
    <scope>NUCLEOTIDE SEQUENCE [LARGE SCALE GENOMIC DNA]</scope>
    <source>
        <strain evidence="3 4">T3-1</strain>
    </source>
</reference>